<dbReference type="Pfam" id="PF08590">
    <property type="entry name" value="DUF1771"/>
    <property type="match status" value="1"/>
</dbReference>
<reference evidence="5 6" key="1">
    <citation type="submission" date="2018-10" db="EMBL/GenBank/DDBJ databases">
        <title>A high-quality apple genome assembly.</title>
        <authorList>
            <person name="Hu J."/>
        </authorList>
    </citation>
    <scope>NUCLEOTIDE SEQUENCE [LARGE SCALE GENOMIC DNA]</scope>
    <source>
        <strain evidence="6">cv. HFTH1</strain>
        <tissue evidence="5">Young leaf</tissue>
    </source>
</reference>
<keyword evidence="6" id="KW-1185">Reference proteome</keyword>
<dbReference type="PROSITE" id="PS00584">
    <property type="entry name" value="PFKB_KINASES_2"/>
    <property type="match status" value="1"/>
</dbReference>
<dbReference type="InterPro" id="IPR029056">
    <property type="entry name" value="Ribokinase-like"/>
</dbReference>
<dbReference type="Proteomes" id="UP000290289">
    <property type="component" value="Chromosome 11"/>
</dbReference>
<sequence length="900" mass="98039">MGRDGNRSNSAPRVLISGNYCHDVLIKDGVVLAETLGGAASFISNVFDGVSVPYDLVSKVGSDFAYSVPRDPIVVPDCKTTLFHAHFDSGVGRDERQDRVLQRVRACGPIRPSDLPELRFDFGMAVGVGGEITVETVEKLVETCDTVFVDIQALIRAFDGVDGTVKLVGLKESGFFHLLPRIGFLKASAEEALFMEVEEVRKFCCVVVTNGRRGCKVYWRDGEVEVGPFPTNQVDPTGAGDSFLGGFVAGLVNGLTVPDAALLGNLFGSLTVGQIGLPKFDSKLLQRVREEVQRRKMQCANCHERKDDRFRFVNIEGHEQFQASLGAAKQTTKCLAQEPQWDLPSSPPKSMEQGVLPQYATQPKLLPVSVNEEPVQIKPYSSQKLISPNRIFAPGFYITSRPIVGIVTVSGQTLTVSAVAMKHTKRRRRKKSSAVPTPVAKEDEEQKVIRALMEVFSSVSIDDATYAYREADGDAGKAAEILERAVAECSEEPFTSSTASGVSGSDAASSSGSSSGLGSSEGFESGCIQNLVSEKGLRGKQKRVVAAAGTVSTVLGKEYVSSIPRRGPTSSEVTKLKGFGNGGAAGQEEAEQFLCSMLGDESELSLAVVRDVLFQCGYDVEKALDALLEASSSYEQSSSSSNYIMFFKEDNRHPFEQSDTVLTDSEAHSPGSPKNTAADLSQKVLESLFNISKSAEYEPKTMNWKNVATKLQSLAPRYDVCTSGSAEAQQVNFAQGDEYHAFRGTAKEHWDSMRSYYQKAATAYSRGAREHAGYLAEQAKVQTKLAQAADEKASQEIFKARNKDIENVITIDLHGQHVKQAMKLLKIHLLFGTYAQSVQFLRVITGCGSHGYGKSKLKQSVIELAENEGIQWREENRGMVLLKLGSHREFSFQDAESDPE</sequence>
<dbReference type="InterPro" id="IPR011611">
    <property type="entry name" value="PfkB_dom"/>
</dbReference>
<dbReference type="InterPro" id="IPR013899">
    <property type="entry name" value="DUF1771"/>
</dbReference>
<dbReference type="Pfam" id="PF00294">
    <property type="entry name" value="PfkB"/>
    <property type="match status" value="1"/>
</dbReference>
<dbReference type="AlphaFoldDB" id="A0A498IU25"/>
<accession>A0A498IU25</accession>
<dbReference type="SUPFAM" id="SSF53613">
    <property type="entry name" value="Ribokinase-like"/>
    <property type="match status" value="1"/>
</dbReference>
<dbReference type="InterPro" id="IPR002625">
    <property type="entry name" value="Smr_dom"/>
</dbReference>
<dbReference type="InterPro" id="IPR056254">
    <property type="entry name" value="At5g58720/SDE5-like_UBA-like"/>
</dbReference>
<feature type="compositionally biased region" description="Low complexity" evidence="3">
    <location>
        <begin position="496"/>
        <end position="519"/>
    </location>
</feature>
<evidence type="ECO:0000256" key="2">
    <source>
        <dbReference type="ARBA" id="ARBA00022777"/>
    </source>
</evidence>
<feature type="region of interest" description="Disordered" evidence="3">
    <location>
        <begin position="423"/>
        <end position="443"/>
    </location>
</feature>
<dbReference type="PROSITE" id="PS50828">
    <property type="entry name" value="SMR"/>
    <property type="match status" value="1"/>
</dbReference>
<protein>
    <recommendedName>
        <fullName evidence="4">Smr domain-containing protein</fullName>
    </recommendedName>
</protein>
<dbReference type="Pfam" id="PF24767">
    <property type="entry name" value="UBA_At5g58720"/>
    <property type="match status" value="1"/>
</dbReference>
<keyword evidence="2" id="KW-0418">Kinase</keyword>
<dbReference type="STRING" id="3750.A0A498IU25"/>
<gene>
    <name evidence="5" type="ORF">DVH24_041621</name>
</gene>
<feature type="domain" description="Smr" evidence="4">
    <location>
        <begin position="811"/>
        <end position="883"/>
    </location>
</feature>
<dbReference type="Gene3D" id="3.30.1370.110">
    <property type="match status" value="1"/>
</dbReference>
<feature type="compositionally biased region" description="Basic residues" evidence="3">
    <location>
        <begin position="423"/>
        <end position="432"/>
    </location>
</feature>
<comment type="caution">
    <text evidence="5">The sequence shown here is derived from an EMBL/GenBank/DDBJ whole genome shotgun (WGS) entry which is preliminary data.</text>
</comment>
<dbReference type="SMART" id="SM01162">
    <property type="entry name" value="DUF1771"/>
    <property type="match status" value="1"/>
</dbReference>
<name>A0A498IU25_MALDO</name>
<organism evidence="5 6">
    <name type="scientific">Malus domestica</name>
    <name type="common">Apple</name>
    <name type="synonym">Pyrus malus</name>
    <dbReference type="NCBI Taxonomy" id="3750"/>
    <lineage>
        <taxon>Eukaryota</taxon>
        <taxon>Viridiplantae</taxon>
        <taxon>Streptophyta</taxon>
        <taxon>Embryophyta</taxon>
        <taxon>Tracheophyta</taxon>
        <taxon>Spermatophyta</taxon>
        <taxon>Magnoliopsida</taxon>
        <taxon>eudicotyledons</taxon>
        <taxon>Gunneridae</taxon>
        <taxon>Pentapetalae</taxon>
        <taxon>rosids</taxon>
        <taxon>fabids</taxon>
        <taxon>Rosales</taxon>
        <taxon>Rosaceae</taxon>
        <taxon>Amygdaloideae</taxon>
        <taxon>Maleae</taxon>
        <taxon>Malus</taxon>
    </lineage>
</organism>
<dbReference type="InterPro" id="IPR055319">
    <property type="entry name" value="At5g58720-like"/>
</dbReference>
<evidence type="ECO:0000256" key="1">
    <source>
        <dbReference type="ARBA" id="ARBA00022679"/>
    </source>
</evidence>
<dbReference type="PANTHER" id="PTHR47676:SF1">
    <property type="entry name" value="SMR DOMAIN-CONTAINING PROTEIN"/>
    <property type="match status" value="1"/>
</dbReference>
<dbReference type="SMART" id="SM00463">
    <property type="entry name" value="SMR"/>
    <property type="match status" value="1"/>
</dbReference>
<proteinExistence type="predicted"/>
<evidence type="ECO:0000313" key="5">
    <source>
        <dbReference type="EMBL" id="RXH84853.1"/>
    </source>
</evidence>
<dbReference type="InterPro" id="IPR036063">
    <property type="entry name" value="Smr_dom_sf"/>
</dbReference>
<evidence type="ECO:0000259" key="4">
    <source>
        <dbReference type="PROSITE" id="PS50828"/>
    </source>
</evidence>
<dbReference type="Gene3D" id="3.40.1190.20">
    <property type="match status" value="1"/>
</dbReference>
<evidence type="ECO:0000313" key="6">
    <source>
        <dbReference type="Proteomes" id="UP000290289"/>
    </source>
</evidence>
<dbReference type="GO" id="GO:0016301">
    <property type="term" value="F:kinase activity"/>
    <property type="evidence" value="ECO:0007669"/>
    <property type="project" value="UniProtKB-KW"/>
</dbReference>
<dbReference type="PANTHER" id="PTHR47676">
    <property type="entry name" value="OS01G0225100 PROTEIN"/>
    <property type="match status" value="1"/>
</dbReference>
<evidence type="ECO:0000256" key="3">
    <source>
        <dbReference type="SAM" id="MobiDB-lite"/>
    </source>
</evidence>
<dbReference type="EMBL" id="RDQH01000337">
    <property type="protein sequence ID" value="RXH84853.1"/>
    <property type="molecule type" value="Genomic_DNA"/>
</dbReference>
<dbReference type="InterPro" id="IPR002173">
    <property type="entry name" value="Carboh/pur_kinase_PfkB_CS"/>
</dbReference>
<dbReference type="SUPFAM" id="SSF160443">
    <property type="entry name" value="SMR domain-like"/>
    <property type="match status" value="1"/>
</dbReference>
<keyword evidence="1" id="KW-0808">Transferase</keyword>
<feature type="region of interest" description="Disordered" evidence="3">
    <location>
        <begin position="493"/>
        <end position="519"/>
    </location>
</feature>